<dbReference type="Gene3D" id="1.25.40.10">
    <property type="entry name" value="Tetratricopeptide repeat domain"/>
    <property type="match status" value="1"/>
</dbReference>
<protein>
    <submittedName>
        <fullName evidence="4">Putative Tetratricopeptide repeat protein</fullName>
    </submittedName>
</protein>
<dbReference type="PANTHER" id="PTHR47870:SF1">
    <property type="entry name" value="CYTOCHROME C-TYPE BIOGENESIS PROTEIN CCMH"/>
    <property type="match status" value="1"/>
</dbReference>
<dbReference type="OrthoDB" id="9769030at2"/>
<keyword evidence="3" id="KW-0472">Membrane</keyword>
<dbReference type="EMBL" id="OMOD01000148">
    <property type="protein sequence ID" value="SPF44412.1"/>
    <property type="molecule type" value="Genomic_DNA"/>
</dbReference>
<feature type="transmembrane region" description="Helical" evidence="3">
    <location>
        <begin position="16"/>
        <end position="35"/>
    </location>
</feature>
<dbReference type="SUPFAM" id="SSF48452">
    <property type="entry name" value="TPR-like"/>
    <property type="match status" value="1"/>
</dbReference>
<keyword evidence="3" id="KW-0812">Transmembrane</keyword>
<evidence type="ECO:0000256" key="3">
    <source>
        <dbReference type="SAM" id="Phobius"/>
    </source>
</evidence>
<dbReference type="InterPro" id="IPR019734">
    <property type="entry name" value="TPR_rpt"/>
</dbReference>
<keyword evidence="3" id="KW-1133">Transmembrane helix</keyword>
<gene>
    <name evidence="4" type="ORF">SBA1_530053</name>
</gene>
<evidence type="ECO:0000256" key="1">
    <source>
        <dbReference type="ARBA" id="ARBA00022748"/>
    </source>
</evidence>
<dbReference type="SMART" id="SM00028">
    <property type="entry name" value="TPR"/>
    <property type="match status" value="3"/>
</dbReference>
<dbReference type="PANTHER" id="PTHR47870">
    <property type="entry name" value="CYTOCHROME C-TYPE BIOGENESIS PROTEIN CCMH"/>
    <property type="match status" value="1"/>
</dbReference>
<dbReference type="PROSITE" id="PS50005">
    <property type="entry name" value="TPR"/>
    <property type="match status" value="1"/>
</dbReference>
<dbReference type="InterPro" id="IPR051263">
    <property type="entry name" value="C-type_cytochrome_biogenesis"/>
</dbReference>
<sequence length="221" mass="24041">MSNVSKSSQNWNNVQTYGMAVTCLLLGIAAGYFLHAPVEARPNTMEAAVASNPPFAPASMQMPSAADLKRMADKQVAPLLEQLQKDPKDADLLAKIGSSYMAAQQFDSARQYYEQSVAVKPQADVMNQLAFVYVKLGDLDKGIETLNQALTVDPKNPGILYNLGFYEWKGKADPKAAIAAWNTLLKVDPKNPKRAEVEQMMAQAKKHLGIAPGTKTEKPAS</sequence>
<name>A0A2U3KXQ3_9BACT</name>
<accession>A0A2U3KXQ3</accession>
<reference evidence="5" key="1">
    <citation type="submission" date="2018-02" db="EMBL/GenBank/DDBJ databases">
        <authorList>
            <person name="Hausmann B."/>
        </authorList>
    </citation>
    <scope>NUCLEOTIDE SEQUENCE [LARGE SCALE GENOMIC DNA]</scope>
    <source>
        <strain evidence="5">Peat soil MAG SbA1</strain>
    </source>
</reference>
<organism evidence="4 5">
    <name type="scientific">Candidatus Sulfotelmatobacter kueseliae</name>
    <dbReference type="NCBI Taxonomy" id="2042962"/>
    <lineage>
        <taxon>Bacteria</taxon>
        <taxon>Pseudomonadati</taxon>
        <taxon>Acidobacteriota</taxon>
        <taxon>Terriglobia</taxon>
        <taxon>Terriglobales</taxon>
        <taxon>Candidatus Korobacteraceae</taxon>
        <taxon>Candidatus Sulfotelmatobacter</taxon>
    </lineage>
</organism>
<dbReference type="Pfam" id="PF13414">
    <property type="entry name" value="TPR_11"/>
    <property type="match status" value="1"/>
</dbReference>
<dbReference type="Proteomes" id="UP000238701">
    <property type="component" value="Unassembled WGS sequence"/>
</dbReference>
<proteinExistence type="predicted"/>
<dbReference type="InterPro" id="IPR011990">
    <property type="entry name" value="TPR-like_helical_dom_sf"/>
</dbReference>
<dbReference type="AlphaFoldDB" id="A0A2U3KXQ3"/>
<dbReference type="GO" id="GO:0017004">
    <property type="term" value="P:cytochrome complex assembly"/>
    <property type="evidence" value="ECO:0007669"/>
    <property type="project" value="UniProtKB-KW"/>
</dbReference>
<evidence type="ECO:0000256" key="2">
    <source>
        <dbReference type="PROSITE-ProRule" id="PRU00339"/>
    </source>
</evidence>
<feature type="repeat" description="TPR" evidence="2">
    <location>
        <begin position="123"/>
        <end position="156"/>
    </location>
</feature>
<keyword evidence="2" id="KW-0802">TPR repeat</keyword>
<dbReference type="PROSITE" id="PS50293">
    <property type="entry name" value="TPR_REGION"/>
    <property type="match status" value="1"/>
</dbReference>
<dbReference type="Pfam" id="PF13181">
    <property type="entry name" value="TPR_8"/>
    <property type="match status" value="1"/>
</dbReference>
<evidence type="ECO:0000313" key="5">
    <source>
        <dbReference type="Proteomes" id="UP000238701"/>
    </source>
</evidence>
<evidence type="ECO:0000313" key="4">
    <source>
        <dbReference type="EMBL" id="SPF44412.1"/>
    </source>
</evidence>
<keyword evidence="1" id="KW-0201">Cytochrome c-type biogenesis</keyword>